<keyword evidence="2" id="KW-1185">Reference proteome</keyword>
<gene>
    <name evidence="1" type="ORF">FA15DRAFT_472442</name>
</gene>
<dbReference type="InterPro" id="IPR042099">
    <property type="entry name" value="ANL_N_sf"/>
</dbReference>
<dbReference type="OrthoDB" id="10253869at2759"/>
<dbReference type="Gene3D" id="3.40.50.12780">
    <property type="entry name" value="N-terminal domain of ligase-like"/>
    <property type="match status" value="1"/>
</dbReference>
<organism evidence="1 2">
    <name type="scientific">Coprinopsis marcescibilis</name>
    <name type="common">Agaric fungus</name>
    <name type="synonym">Psathyrella marcescibilis</name>
    <dbReference type="NCBI Taxonomy" id="230819"/>
    <lineage>
        <taxon>Eukaryota</taxon>
        <taxon>Fungi</taxon>
        <taxon>Dikarya</taxon>
        <taxon>Basidiomycota</taxon>
        <taxon>Agaricomycotina</taxon>
        <taxon>Agaricomycetes</taxon>
        <taxon>Agaricomycetidae</taxon>
        <taxon>Agaricales</taxon>
        <taxon>Agaricineae</taxon>
        <taxon>Psathyrellaceae</taxon>
        <taxon>Coprinopsis</taxon>
    </lineage>
</organism>
<dbReference type="EMBL" id="ML210222">
    <property type="protein sequence ID" value="TFK23288.1"/>
    <property type="molecule type" value="Genomic_DNA"/>
</dbReference>
<evidence type="ECO:0000313" key="2">
    <source>
        <dbReference type="Proteomes" id="UP000307440"/>
    </source>
</evidence>
<dbReference type="Proteomes" id="UP000307440">
    <property type="component" value="Unassembled WGS sequence"/>
</dbReference>
<dbReference type="STRING" id="230819.A0A5C3L4Z9"/>
<dbReference type="SUPFAM" id="SSF56801">
    <property type="entry name" value="Acetyl-CoA synthetase-like"/>
    <property type="match status" value="1"/>
</dbReference>
<name>A0A5C3L4Z9_COPMA</name>
<evidence type="ECO:0000313" key="1">
    <source>
        <dbReference type="EMBL" id="TFK23288.1"/>
    </source>
</evidence>
<sequence length="173" mass="19634">MGRNQRHRSQRFYYSRPKCSPIGQSSLVGFYDSSPHLLANRLPRFSEARVNWAENMLTCRSDTKVALVEASASYTLPVHLLSVSLSLVEPLSENTIPNYRKCTYADLYKLVADIASALLHYGLKPGDRVASYTSNCIVSHLRRSRMYTSISSGKCGSLSRHNRPRWYMGQRRG</sequence>
<protein>
    <submittedName>
        <fullName evidence="1">Uncharacterized protein</fullName>
    </submittedName>
</protein>
<dbReference type="AlphaFoldDB" id="A0A5C3L4Z9"/>
<reference evidence="1 2" key="1">
    <citation type="journal article" date="2019" name="Nat. Ecol. Evol.">
        <title>Megaphylogeny resolves global patterns of mushroom evolution.</title>
        <authorList>
            <person name="Varga T."/>
            <person name="Krizsan K."/>
            <person name="Foldi C."/>
            <person name="Dima B."/>
            <person name="Sanchez-Garcia M."/>
            <person name="Sanchez-Ramirez S."/>
            <person name="Szollosi G.J."/>
            <person name="Szarkandi J.G."/>
            <person name="Papp V."/>
            <person name="Albert L."/>
            <person name="Andreopoulos W."/>
            <person name="Angelini C."/>
            <person name="Antonin V."/>
            <person name="Barry K.W."/>
            <person name="Bougher N.L."/>
            <person name="Buchanan P."/>
            <person name="Buyck B."/>
            <person name="Bense V."/>
            <person name="Catcheside P."/>
            <person name="Chovatia M."/>
            <person name="Cooper J."/>
            <person name="Damon W."/>
            <person name="Desjardin D."/>
            <person name="Finy P."/>
            <person name="Geml J."/>
            <person name="Haridas S."/>
            <person name="Hughes K."/>
            <person name="Justo A."/>
            <person name="Karasinski D."/>
            <person name="Kautmanova I."/>
            <person name="Kiss B."/>
            <person name="Kocsube S."/>
            <person name="Kotiranta H."/>
            <person name="LaButti K.M."/>
            <person name="Lechner B.E."/>
            <person name="Liimatainen K."/>
            <person name="Lipzen A."/>
            <person name="Lukacs Z."/>
            <person name="Mihaltcheva S."/>
            <person name="Morgado L.N."/>
            <person name="Niskanen T."/>
            <person name="Noordeloos M.E."/>
            <person name="Ohm R.A."/>
            <person name="Ortiz-Santana B."/>
            <person name="Ovrebo C."/>
            <person name="Racz N."/>
            <person name="Riley R."/>
            <person name="Savchenko A."/>
            <person name="Shiryaev A."/>
            <person name="Soop K."/>
            <person name="Spirin V."/>
            <person name="Szebenyi C."/>
            <person name="Tomsovsky M."/>
            <person name="Tulloss R.E."/>
            <person name="Uehling J."/>
            <person name="Grigoriev I.V."/>
            <person name="Vagvolgyi C."/>
            <person name="Papp T."/>
            <person name="Martin F.M."/>
            <person name="Miettinen O."/>
            <person name="Hibbett D.S."/>
            <person name="Nagy L.G."/>
        </authorList>
    </citation>
    <scope>NUCLEOTIDE SEQUENCE [LARGE SCALE GENOMIC DNA]</scope>
    <source>
        <strain evidence="1 2">CBS 121175</strain>
    </source>
</reference>
<proteinExistence type="predicted"/>
<accession>A0A5C3L4Z9</accession>